<feature type="compositionally biased region" description="Polar residues" evidence="1">
    <location>
        <begin position="1"/>
        <end position="13"/>
    </location>
</feature>
<dbReference type="AlphaFoldDB" id="A0A0V1IAS8"/>
<keyword evidence="3" id="KW-1185">Reference proteome</keyword>
<dbReference type="Proteomes" id="UP000054805">
    <property type="component" value="Unassembled WGS sequence"/>
</dbReference>
<feature type="compositionally biased region" description="Basic and acidic residues" evidence="1">
    <location>
        <begin position="29"/>
        <end position="46"/>
    </location>
</feature>
<evidence type="ECO:0000313" key="2">
    <source>
        <dbReference type="EMBL" id="KRZ19947.1"/>
    </source>
</evidence>
<evidence type="ECO:0000313" key="3">
    <source>
        <dbReference type="Proteomes" id="UP000054805"/>
    </source>
</evidence>
<protein>
    <submittedName>
        <fullName evidence="2">Uncharacterized protein</fullName>
    </submittedName>
</protein>
<proteinExistence type="predicted"/>
<reference evidence="2 3" key="1">
    <citation type="submission" date="2015-01" db="EMBL/GenBank/DDBJ databases">
        <title>Evolution of Trichinella species and genotypes.</title>
        <authorList>
            <person name="Korhonen P.K."/>
            <person name="Edoardo P."/>
            <person name="Giuseppe L.R."/>
            <person name="Gasser R.B."/>
        </authorList>
    </citation>
    <scope>NUCLEOTIDE SEQUENCE [LARGE SCALE GENOMIC DNA]</scope>
    <source>
        <strain evidence="2">ISS588</strain>
    </source>
</reference>
<evidence type="ECO:0000256" key="1">
    <source>
        <dbReference type="SAM" id="MobiDB-lite"/>
    </source>
</evidence>
<organism evidence="2 3">
    <name type="scientific">Trichinella pseudospiralis</name>
    <name type="common">Parasitic roundworm</name>
    <dbReference type="NCBI Taxonomy" id="6337"/>
    <lineage>
        <taxon>Eukaryota</taxon>
        <taxon>Metazoa</taxon>
        <taxon>Ecdysozoa</taxon>
        <taxon>Nematoda</taxon>
        <taxon>Enoplea</taxon>
        <taxon>Dorylaimia</taxon>
        <taxon>Trichinellida</taxon>
        <taxon>Trichinellidae</taxon>
        <taxon>Trichinella</taxon>
    </lineage>
</organism>
<name>A0A0V1IAS8_TRIPS</name>
<feature type="region of interest" description="Disordered" evidence="1">
    <location>
        <begin position="1"/>
        <end position="46"/>
    </location>
</feature>
<sequence>MPASNKQPSHFNLHQSSSAPSSHHHHRHLDNQLRKSPESNISKKELRTPALIFQTGHYKNGVTDGICFYNL</sequence>
<gene>
    <name evidence="2" type="ORF">T4B_4036</name>
</gene>
<comment type="caution">
    <text evidence="2">The sequence shown here is derived from an EMBL/GenBank/DDBJ whole genome shotgun (WGS) entry which is preliminary data.</text>
</comment>
<accession>A0A0V1IAS8</accession>
<dbReference type="EMBL" id="JYDS01000259">
    <property type="protein sequence ID" value="KRZ19947.1"/>
    <property type="molecule type" value="Genomic_DNA"/>
</dbReference>